<name>A0A1I3RM54_9FLAO</name>
<proteinExistence type="predicted"/>
<gene>
    <name evidence="1" type="ORF">SAMN05443431_10828</name>
</gene>
<evidence type="ECO:0000313" key="1">
    <source>
        <dbReference type="EMBL" id="SFJ46942.1"/>
    </source>
</evidence>
<dbReference type="PROSITE" id="PS51257">
    <property type="entry name" value="PROKAR_LIPOPROTEIN"/>
    <property type="match status" value="1"/>
</dbReference>
<dbReference type="Proteomes" id="UP000199559">
    <property type="component" value="Unassembled WGS sequence"/>
</dbReference>
<reference evidence="2" key="1">
    <citation type="submission" date="2016-10" db="EMBL/GenBank/DDBJ databases">
        <authorList>
            <person name="Varghese N."/>
            <person name="Submissions S."/>
        </authorList>
    </citation>
    <scope>NUCLEOTIDE SEQUENCE [LARGE SCALE GENOMIC DNA]</scope>
    <source>
        <strain evidence="2">DSM 28881</strain>
    </source>
</reference>
<protein>
    <submittedName>
        <fullName evidence="1">Uncharacterized protein</fullName>
    </submittedName>
</protein>
<dbReference type="STRING" id="1144750.SAMN05443431_10828"/>
<dbReference type="EMBL" id="FORM01000008">
    <property type="protein sequence ID" value="SFJ46942.1"/>
    <property type="molecule type" value="Genomic_DNA"/>
</dbReference>
<evidence type="ECO:0000313" key="2">
    <source>
        <dbReference type="Proteomes" id="UP000199559"/>
    </source>
</evidence>
<keyword evidence="2" id="KW-1185">Reference proteome</keyword>
<organism evidence="1 2">
    <name type="scientific">Olleya namhaensis</name>
    <dbReference type="NCBI Taxonomy" id="1144750"/>
    <lineage>
        <taxon>Bacteria</taxon>
        <taxon>Pseudomonadati</taxon>
        <taxon>Bacteroidota</taxon>
        <taxon>Flavobacteriia</taxon>
        <taxon>Flavobacteriales</taxon>
        <taxon>Flavobacteriaceae</taxon>
    </lineage>
</organism>
<dbReference type="AlphaFoldDB" id="A0A1I3RM54"/>
<sequence length="566" mass="62927">MYTLEKEKLTNHKTIMNFKTTLVFPLLVLMLFFSCQNEESEIVNQQDDLISGNSTIANLISNTVLNDGSIDNIIDYANCLEVVLPVTITTNGVTVTIESITDYNVLETLLEAFTTDDDIIGITFPITVVLNDYSQIVINNQDELEGQIENCNGENEADDDIECIDFQYPIAFSIYNTDFQVTEVTIIEDDQALYLFLESLQGPILASLNFPVTMVLANGDTIEVNSNQELENAINDADGNCDEDDDYDYTDDNDCTQIDVSDYLLSCGQIPSLNGYTPSFTTFSFQDNTIISTLFEGDLFYDGSWDIATIGGYLYVFIDFNGLEEYNGQWKVVECASGELILEQGDDTLVLLNNCNTANLFDCFEDITVTICDNDDTLDLFTAFDIDTIYQDCAQNDLVVYYYNTNADAEASINALVSPYTNMANPDVLYARVELANDPNTFQIFEVTILVENCFTSCTEDDVDGTLQMCVWTITNYAGDSSFDIFDINFQDDQNMTIASDTETYTGNWATSGSSGQVVVSFSNISGGNVQVLNGDFNVVECTGEQMILHDVSNSNNELVLDKDCI</sequence>
<accession>A0A1I3RM54</accession>